<dbReference type="RefSeq" id="WP_174497112.1">
    <property type="nucleotide sequence ID" value="NZ_CADDWK010000011.1"/>
</dbReference>
<dbReference type="Gene3D" id="1.10.10.10">
    <property type="entry name" value="Winged helix-like DNA-binding domain superfamily/Winged helix DNA-binding domain"/>
    <property type="match status" value="1"/>
</dbReference>
<gene>
    <name evidence="1" type="ORF">HNQ94_002882</name>
</gene>
<dbReference type="AlphaFoldDB" id="A0A841Q7K2"/>
<organism evidence="1 2">
    <name type="scientific">Salirhabdus euzebyi</name>
    <dbReference type="NCBI Taxonomy" id="394506"/>
    <lineage>
        <taxon>Bacteria</taxon>
        <taxon>Bacillati</taxon>
        <taxon>Bacillota</taxon>
        <taxon>Bacilli</taxon>
        <taxon>Bacillales</taxon>
        <taxon>Bacillaceae</taxon>
        <taxon>Salirhabdus</taxon>
    </lineage>
</organism>
<dbReference type="SUPFAM" id="SSF46785">
    <property type="entry name" value="Winged helix' DNA-binding domain"/>
    <property type="match status" value="1"/>
</dbReference>
<proteinExistence type="predicted"/>
<sequence length="320" mass="37345">MLSSPRIIRIPNEETGEIEEYFLAQTKKFELIDKEKKEMIKRKFQRKKGIRIKDIRGEFLMAKSEPLKRLEETDITVKDRRYFMQLLTYLDFGQKPLKKGDVPLNINEIAKIWGMHKDNAKVKINKLVDIGLVIKDKDPIDKRRTVFLINSEFYEKGKKSSSDKFVKVFQKKLAEVISNIEEIQKNSKNQSILNSIGLLNALIPYFHYQTFYLVENPNECITLDGESIIDALERNSGSLRHLTKTRLCSIIGNKNGNRNTITQYFKILEKAGAVMVLNTNRKSTFLIHPDLFFRIDSKGVEEYTRYVRTMFNQHNSVALK</sequence>
<dbReference type="InterPro" id="IPR036390">
    <property type="entry name" value="WH_DNA-bd_sf"/>
</dbReference>
<keyword evidence="2" id="KW-1185">Reference proteome</keyword>
<accession>A0A841Q7K2</accession>
<evidence type="ECO:0000313" key="1">
    <source>
        <dbReference type="EMBL" id="MBB6454400.1"/>
    </source>
</evidence>
<dbReference type="InterPro" id="IPR036388">
    <property type="entry name" value="WH-like_DNA-bd_sf"/>
</dbReference>
<protein>
    <submittedName>
        <fullName evidence="1">Putative transcriptional regulator</fullName>
    </submittedName>
</protein>
<evidence type="ECO:0000313" key="2">
    <source>
        <dbReference type="Proteomes" id="UP000581688"/>
    </source>
</evidence>
<name>A0A841Q7K2_9BACI</name>
<comment type="caution">
    <text evidence="1">The sequence shown here is derived from an EMBL/GenBank/DDBJ whole genome shotgun (WGS) entry which is preliminary data.</text>
</comment>
<dbReference type="EMBL" id="JACHGH010000009">
    <property type="protein sequence ID" value="MBB6454400.1"/>
    <property type="molecule type" value="Genomic_DNA"/>
</dbReference>
<reference evidence="1 2" key="1">
    <citation type="submission" date="2020-08" db="EMBL/GenBank/DDBJ databases">
        <title>Genomic Encyclopedia of Type Strains, Phase IV (KMG-IV): sequencing the most valuable type-strain genomes for metagenomic binning, comparative biology and taxonomic classification.</title>
        <authorList>
            <person name="Goeker M."/>
        </authorList>
    </citation>
    <scope>NUCLEOTIDE SEQUENCE [LARGE SCALE GENOMIC DNA]</scope>
    <source>
        <strain evidence="1 2">DSM 19612</strain>
    </source>
</reference>
<dbReference type="Proteomes" id="UP000581688">
    <property type="component" value="Unassembled WGS sequence"/>
</dbReference>